<name>A0A369AM94_9FIRM</name>
<evidence type="ECO:0000313" key="4">
    <source>
        <dbReference type="EMBL" id="RCX10509.1"/>
    </source>
</evidence>
<dbReference type="Gene3D" id="2.160.10.10">
    <property type="entry name" value="Hexapeptide repeat proteins"/>
    <property type="match status" value="1"/>
</dbReference>
<dbReference type="Gene3D" id="3.40.50.20">
    <property type="match status" value="1"/>
</dbReference>
<dbReference type="InterPro" id="IPR050179">
    <property type="entry name" value="Trans_hexapeptide_repeat"/>
</dbReference>
<keyword evidence="4" id="KW-0012">Acyltransferase</keyword>
<feature type="site" description="Increases basicity of active site His" evidence="1">
    <location>
        <position position="144"/>
    </location>
</feature>
<feature type="binding site" evidence="2">
    <location>
        <position position="75"/>
    </location>
    <ligand>
        <name>substrate</name>
    </ligand>
</feature>
<proteinExistence type="predicted"/>
<dbReference type="InterPro" id="IPR020019">
    <property type="entry name" value="AcTrfase_PglD-like"/>
</dbReference>
<evidence type="ECO:0000256" key="2">
    <source>
        <dbReference type="PIRSR" id="PIRSR620019-2"/>
    </source>
</evidence>
<dbReference type="Proteomes" id="UP000253034">
    <property type="component" value="Unassembled WGS sequence"/>
</dbReference>
<organism evidence="4 5">
    <name type="scientific">Anaerobacterium chartisolvens</name>
    <dbReference type="NCBI Taxonomy" id="1297424"/>
    <lineage>
        <taxon>Bacteria</taxon>
        <taxon>Bacillati</taxon>
        <taxon>Bacillota</taxon>
        <taxon>Clostridia</taxon>
        <taxon>Eubacteriales</taxon>
        <taxon>Oscillospiraceae</taxon>
        <taxon>Anaerobacterium</taxon>
    </lineage>
</organism>
<comment type="caution">
    <text evidence="4">The sequence shown here is derived from an EMBL/GenBank/DDBJ whole genome shotgun (WGS) entry which is preliminary data.</text>
</comment>
<dbReference type="InterPro" id="IPR041561">
    <property type="entry name" value="PglD_N"/>
</dbReference>
<dbReference type="PANTHER" id="PTHR43300">
    <property type="entry name" value="ACETYLTRANSFERASE"/>
    <property type="match status" value="1"/>
</dbReference>
<dbReference type="Pfam" id="PF17836">
    <property type="entry name" value="PglD_N"/>
    <property type="match status" value="1"/>
</dbReference>
<dbReference type="CDD" id="cd03360">
    <property type="entry name" value="LbH_AT_putative"/>
    <property type="match status" value="1"/>
</dbReference>
<feature type="domain" description="PglD N-terminal" evidence="3">
    <location>
        <begin position="5"/>
        <end position="87"/>
    </location>
</feature>
<keyword evidence="5" id="KW-1185">Reference proteome</keyword>
<dbReference type="OrthoDB" id="9801456at2"/>
<evidence type="ECO:0000259" key="3">
    <source>
        <dbReference type="Pfam" id="PF17836"/>
    </source>
</evidence>
<reference evidence="4 5" key="1">
    <citation type="submission" date="2018-07" db="EMBL/GenBank/DDBJ databases">
        <title>Genomic Encyclopedia of Type Strains, Phase IV (KMG-IV): sequencing the most valuable type-strain genomes for metagenomic binning, comparative biology and taxonomic classification.</title>
        <authorList>
            <person name="Goeker M."/>
        </authorList>
    </citation>
    <scope>NUCLEOTIDE SEQUENCE [LARGE SCALE GENOMIC DNA]</scope>
    <source>
        <strain evidence="4 5">DSM 27016</strain>
    </source>
</reference>
<accession>A0A369AM94</accession>
<feature type="active site" description="Proton acceptor" evidence="1">
    <location>
        <position position="143"/>
    </location>
</feature>
<protein>
    <submittedName>
        <fullName evidence="4">Sugar O-acyltransferase (Sialic acid O-acetyltransferase NeuD family)</fullName>
    </submittedName>
</protein>
<evidence type="ECO:0000256" key="1">
    <source>
        <dbReference type="PIRSR" id="PIRSR620019-1"/>
    </source>
</evidence>
<dbReference type="PANTHER" id="PTHR43300:SF7">
    <property type="entry name" value="UDP-N-ACETYLBACILLOSAMINE N-ACETYLTRANSFERASE"/>
    <property type="match status" value="1"/>
</dbReference>
<dbReference type="GO" id="GO:0016746">
    <property type="term" value="F:acyltransferase activity"/>
    <property type="evidence" value="ECO:0007669"/>
    <property type="project" value="UniProtKB-KW"/>
</dbReference>
<keyword evidence="4" id="KW-0808">Transferase</keyword>
<dbReference type="AlphaFoldDB" id="A0A369AM94"/>
<gene>
    <name evidence="4" type="ORF">DFR58_1288</name>
</gene>
<dbReference type="SUPFAM" id="SSF51161">
    <property type="entry name" value="Trimeric LpxA-like enzymes"/>
    <property type="match status" value="1"/>
</dbReference>
<dbReference type="NCBIfam" id="TIGR03570">
    <property type="entry name" value="NeuD_NnaD"/>
    <property type="match status" value="1"/>
</dbReference>
<sequence>MDREKLVIIGAGGFSREIFWLVEDINSVYGEWDIIGCIDDDISKKGSMVNHIPILGDMSWFENTLSPVCAAIAVGDSVGRKKIADKVMALSHVSFPNLIHPSVRLSKYVSMGHGNIVCCSSVLTVNITMESFNIINLNCTIGHDVSMGSFCTLAPSVNISGNVRLEDGCSLGTNCCIIPHKSVGGWSVIGAGAVVTSDIAPMCTAVGVPAKEIKNSYAGGELI</sequence>
<dbReference type="EMBL" id="QPJT01000028">
    <property type="protein sequence ID" value="RCX10509.1"/>
    <property type="molecule type" value="Genomic_DNA"/>
</dbReference>
<evidence type="ECO:0000313" key="5">
    <source>
        <dbReference type="Proteomes" id="UP000253034"/>
    </source>
</evidence>
<dbReference type="InterPro" id="IPR011004">
    <property type="entry name" value="Trimer_LpxA-like_sf"/>
</dbReference>